<evidence type="ECO:0000256" key="1">
    <source>
        <dbReference type="ARBA" id="ARBA00004123"/>
    </source>
</evidence>
<dbReference type="GO" id="GO:0000978">
    <property type="term" value="F:RNA polymerase II cis-regulatory region sequence-specific DNA binding"/>
    <property type="evidence" value="ECO:0007669"/>
    <property type="project" value="InterPro"/>
</dbReference>
<keyword evidence="5" id="KW-0862">Zinc</keyword>
<dbReference type="AlphaFoldDB" id="A0A8H4Z3P7"/>
<evidence type="ECO:0000256" key="3">
    <source>
        <dbReference type="ARBA" id="ARBA00022737"/>
    </source>
</evidence>
<comment type="caution">
    <text evidence="10">The sequence shown here is derived from an EMBL/GenBank/DDBJ whole genome shotgun (WGS) entry which is preliminary data.</text>
</comment>
<evidence type="ECO:0000313" key="10">
    <source>
        <dbReference type="EMBL" id="KAF5239056.1"/>
    </source>
</evidence>
<dbReference type="PANTHER" id="PTHR40626">
    <property type="entry name" value="MIP31509P"/>
    <property type="match status" value="1"/>
</dbReference>
<comment type="subcellular location">
    <subcellularLocation>
        <location evidence="1">Nucleus</location>
    </subcellularLocation>
</comment>
<feature type="compositionally biased region" description="Polar residues" evidence="8">
    <location>
        <begin position="354"/>
        <end position="367"/>
    </location>
</feature>
<dbReference type="InterPro" id="IPR051059">
    <property type="entry name" value="VerF-like"/>
</dbReference>
<proteinExistence type="predicted"/>
<dbReference type="GO" id="GO:0005634">
    <property type="term" value="C:nucleus"/>
    <property type="evidence" value="ECO:0007669"/>
    <property type="project" value="UniProtKB-SubCell"/>
</dbReference>
<evidence type="ECO:0000256" key="2">
    <source>
        <dbReference type="ARBA" id="ARBA00022723"/>
    </source>
</evidence>
<dbReference type="Proteomes" id="UP000573603">
    <property type="component" value="Unassembled WGS sequence"/>
</dbReference>
<dbReference type="EMBL" id="JABEVY010000278">
    <property type="protein sequence ID" value="KAF5239056.1"/>
    <property type="molecule type" value="Genomic_DNA"/>
</dbReference>
<evidence type="ECO:0000313" key="11">
    <source>
        <dbReference type="Proteomes" id="UP000573603"/>
    </source>
</evidence>
<evidence type="ECO:0000256" key="5">
    <source>
        <dbReference type="ARBA" id="ARBA00022833"/>
    </source>
</evidence>
<keyword evidence="6" id="KW-0539">Nucleus</keyword>
<evidence type="ECO:0000256" key="4">
    <source>
        <dbReference type="ARBA" id="ARBA00022771"/>
    </source>
</evidence>
<dbReference type="PROSITE" id="PS00028">
    <property type="entry name" value="ZINC_FINGER_C2H2_1"/>
    <property type="match status" value="1"/>
</dbReference>
<dbReference type="PANTHER" id="PTHR40626:SF11">
    <property type="entry name" value="ZINC FINGER PROTEIN YPR022C"/>
    <property type="match status" value="1"/>
</dbReference>
<dbReference type="GO" id="GO:0000785">
    <property type="term" value="C:chromatin"/>
    <property type="evidence" value="ECO:0007669"/>
    <property type="project" value="TreeGrafter"/>
</dbReference>
<protein>
    <recommendedName>
        <fullName evidence="9">C2H2-type domain-containing protein</fullName>
    </recommendedName>
</protein>
<keyword evidence="2" id="KW-0479">Metal-binding</keyword>
<evidence type="ECO:0000259" key="9">
    <source>
        <dbReference type="PROSITE" id="PS50157"/>
    </source>
</evidence>
<accession>A0A8H4Z3P7</accession>
<dbReference type="GO" id="GO:0000981">
    <property type="term" value="F:DNA-binding transcription factor activity, RNA polymerase II-specific"/>
    <property type="evidence" value="ECO:0007669"/>
    <property type="project" value="InterPro"/>
</dbReference>
<feature type="region of interest" description="Disordered" evidence="8">
    <location>
        <begin position="353"/>
        <end position="380"/>
    </location>
</feature>
<sequence length="885" mass="98726">MATQDTDQISVPLEVLLRNGTWIKTTFKFSRAALDSCIIHGHQEQHAVEITHQCPSRLSLYQDLQGMVPTLLRKYDIYWFQTLNKDKSLEGTCIFPGARLKMNNLTDKDSSVEFGLCFPRSAFVLERECFDITDIPEIYIFDVHPRVRRQPSDSERLLINRAGWEVLYFFRTFHGGDLTYTDLKAEVCEQLAITDQRRVALSSGPFSWGSDFVEDRFGFYNTYFAQDLNSNPRPMKTTSGAALIEHPRFEKPGIHVSMFPPAGTGAPEVTCSTARPRISTSSCPPQVPQVARTNVTNCSLCKLQFSRKETHDRHQRVQHQIDRDAVLLPHIVGPLGQPDWRSIIPRSPVAGRLSASSDAETDANSTAAPGAIAEVPNNGSGPLPQPVISGHVESQATPVQPSLVPGGWFSPQRELSTPDITLTSLFAPPSEDQLRVINHMRNLMLEEVVPPGIVPYLLPYLTNQSIALPSYLEPEFPSCVTLDTYQKMFFTAPGRNLPFIHDSVSIVENAPVKIADIPLQLEAHRVKNIPSWILDTLTINTVFGLPGGEDPSYKIIQGHLRTIFWVAIQVEPPPTWPAPAGHRTLTVEEEWQLFTRYEGYKRSLWCMFIAVGLWSVAFLPFPACEPLKYVALDLPYMESLWLAPSAQEWKTLSLTTCKPPRLATVIKDLSSGKQYPCDGLASLCLLAGILLWQQKISAASKNTCNEDTRMALSMWQLSYTASSSANTAINLIAFPALAYIYTSLEVSCVDVMACFCECQFTEMRKILRGGGLREAGQHACRAIMPWADCHRNRTSMVFVPCAIVIFEAVIMLQEQKESDPSAERILDMLYDTLGLSSVDVGISNLWLVLQRRIFSGPDTTNCPDPTLVMLTLDPSSAWELALALS</sequence>
<gene>
    <name evidence="10" type="ORF">FANTH_10103</name>
</gene>
<feature type="domain" description="C2H2-type" evidence="9">
    <location>
        <begin position="296"/>
        <end position="324"/>
    </location>
</feature>
<evidence type="ECO:0000256" key="8">
    <source>
        <dbReference type="SAM" id="MobiDB-lite"/>
    </source>
</evidence>
<keyword evidence="3" id="KW-0677">Repeat</keyword>
<evidence type="ECO:0000256" key="7">
    <source>
        <dbReference type="PROSITE-ProRule" id="PRU00042"/>
    </source>
</evidence>
<organism evidence="10 11">
    <name type="scientific">Fusarium anthophilum</name>
    <dbReference type="NCBI Taxonomy" id="48485"/>
    <lineage>
        <taxon>Eukaryota</taxon>
        <taxon>Fungi</taxon>
        <taxon>Dikarya</taxon>
        <taxon>Ascomycota</taxon>
        <taxon>Pezizomycotina</taxon>
        <taxon>Sordariomycetes</taxon>
        <taxon>Hypocreomycetidae</taxon>
        <taxon>Hypocreales</taxon>
        <taxon>Nectriaceae</taxon>
        <taxon>Fusarium</taxon>
        <taxon>Fusarium fujikuroi species complex</taxon>
    </lineage>
</organism>
<dbReference type="PROSITE" id="PS50157">
    <property type="entry name" value="ZINC_FINGER_C2H2_2"/>
    <property type="match status" value="1"/>
</dbReference>
<reference evidence="10 11" key="1">
    <citation type="journal article" date="2020" name="BMC Genomics">
        <title>Correction to: Identification and distribution of gene clusters required for synthesis of sphingolipid metabolism inhibitors in diverse species of the filamentous fungus Fusarium.</title>
        <authorList>
            <person name="Kim H.S."/>
            <person name="Lohmar J.M."/>
            <person name="Busman M."/>
            <person name="Brown D.W."/>
            <person name="Naumann T.A."/>
            <person name="Divon H.H."/>
            <person name="Lysoe E."/>
            <person name="Uhlig S."/>
            <person name="Proctor R.H."/>
        </authorList>
    </citation>
    <scope>NUCLEOTIDE SEQUENCE [LARGE SCALE GENOMIC DNA]</scope>
    <source>
        <strain evidence="10 11">NRRL 25214</strain>
    </source>
</reference>
<keyword evidence="11" id="KW-1185">Reference proteome</keyword>
<keyword evidence="4 7" id="KW-0863">Zinc-finger</keyword>
<evidence type="ECO:0000256" key="6">
    <source>
        <dbReference type="ARBA" id="ARBA00023242"/>
    </source>
</evidence>
<dbReference type="GO" id="GO:0008270">
    <property type="term" value="F:zinc ion binding"/>
    <property type="evidence" value="ECO:0007669"/>
    <property type="project" value="UniProtKB-KW"/>
</dbReference>
<name>A0A8H4Z3P7_9HYPO</name>
<dbReference type="InterPro" id="IPR013087">
    <property type="entry name" value="Znf_C2H2_type"/>
</dbReference>